<dbReference type="InterPro" id="IPR003807">
    <property type="entry name" value="DUF202"/>
</dbReference>
<evidence type="ECO:0000256" key="1">
    <source>
        <dbReference type="ARBA" id="ARBA00004651"/>
    </source>
</evidence>
<dbReference type="InterPro" id="IPR052053">
    <property type="entry name" value="IM_YidH-like"/>
</dbReference>
<reference evidence="9" key="2">
    <citation type="submission" date="2018-11" db="EMBL/GenBank/DDBJ databases">
        <title>Proposal to divide the Flavobacteriaceae and reorganize its genera based on Amino Acid Identity values calculated from whole genome sequences.</title>
        <authorList>
            <person name="Nicholson A.C."/>
            <person name="Gulvik C.A."/>
            <person name="Whitney A.M."/>
            <person name="Humrighouse B.W."/>
            <person name="Bell M."/>
            <person name="Holmens B."/>
            <person name="Steigerwalt A."/>
            <person name="Villarma A."/>
            <person name="Sheth M."/>
            <person name="Batra D."/>
            <person name="Pryor J."/>
            <person name="Bernardet J.-F."/>
            <person name="Hugo C."/>
            <person name="Kampfer P."/>
            <person name="Newman J."/>
            <person name="Mcquiston J.R."/>
        </authorList>
    </citation>
    <scope>NUCLEOTIDE SEQUENCE [LARGE SCALE GENOMIC DNA]</scope>
    <source>
        <strain evidence="9">H3056</strain>
    </source>
</reference>
<name>A0A3N0WYF1_9FLAO</name>
<feature type="domain" description="DUF202" evidence="7">
    <location>
        <begin position="12"/>
        <end position="92"/>
    </location>
</feature>
<dbReference type="AlphaFoldDB" id="A0A3N0WYF1"/>
<accession>A0A3N0WYF1</accession>
<dbReference type="Proteomes" id="UP000270224">
    <property type="component" value="Unassembled WGS sequence"/>
</dbReference>
<keyword evidence="3 6" id="KW-0812">Transmembrane</keyword>
<evidence type="ECO:0000313" key="9">
    <source>
        <dbReference type="Proteomes" id="UP000270224"/>
    </source>
</evidence>
<keyword evidence="5 6" id="KW-0472">Membrane</keyword>
<evidence type="ECO:0000256" key="2">
    <source>
        <dbReference type="ARBA" id="ARBA00022475"/>
    </source>
</evidence>
<dbReference type="GO" id="GO:0005886">
    <property type="term" value="C:plasma membrane"/>
    <property type="evidence" value="ECO:0007669"/>
    <property type="project" value="UniProtKB-SubCell"/>
</dbReference>
<keyword evidence="4 6" id="KW-1133">Transmembrane helix</keyword>
<feature type="transmembrane region" description="Helical" evidence="6">
    <location>
        <begin position="21"/>
        <end position="44"/>
    </location>
</feature>
<dbReference type="OrthoDB" id="582337at2"/>
<evidence type="ECO:0000256" key="6">
    <source>
        <dbReference type="SAM" id="Phobius"/>
    </source>
</evidence>
<feature type="transmembrane region" description="Helical" evidence="6">
    <location>
        <begin position="64"/>
        <end position="85"/>
    </location>
</feature>
<sequence>MKIAMSEENKIRDYLANERTFLAWLRTSVALMGFGLILVKFSVFLKEVTLLDLNKVILHSEKDYSGVTGLVLVVTGMVTLVLSYFNYRRTHHRIRENNFTGNNALILAVTILILSVSIFLVVYLSRNL</sequence>
<protein>
    <submittedName>
        <fullName evidence="8">DUF202 domain-containing protein</fullName>
    </submittedName>
</protein>
<comment type="caution">
    <text evidence="8">The sequence shown here is derived from an EMBL/GenBank/DDBJ whole genome shotgun (WGS) entry which is preliminary data.</text>
</comment>
<gene>
    <name evidence="8" type="ORF">EGI11_04365</name>
</gene>
<dbReference type="PANTHER" id="PTHR34187">
    <property type="entry name" value="FGR18P"/>
    <property type="match status" value="1"/>
</dbReference>
<evidence type="ECO:0000259" key="7">
    <source>
        <dbReference type="Pfam" id="PF02656"/>
    </source>
</evidence>
<evidence type="ECO:0000313" key="8">
    <source>
        <dbReference type="EMBL" id="ROI09995.1"/>
    </source>
</evidence>
<proteinExistence type="predicted"/>
<feature type="transmembrane region" description="Helical" evidence="6">
    <location>
        <begin position="105"/>
        <end position="125"/>
    </location>
</feature>
<evidence type="ECO:0000256" key="5">
    <source>
        <dbReference type="ARBA" id="ARBA00023136"/>
    </source>
</evidence>
<organism evidence="8 9">
    <name type="scientific">Kaistella daneshvariae</name>
    <dbReference type="NCBI Taxonomy" id="2487074"/>
    <lineage>
        <taxon>Bacteria</taxon>
        <taxon>Pseudomonadati</taxon>
        <taxon>Bacteroidota</taxon>
        <taxon>Flavobacteriia</taxon>
        <taxon>Flavobacteriales</taxon>
        <taxon>Weeksellaceae</taxon>
        <taxon>Chryseobacterium group</taxon>
        <taxon>Kaistella</taxon>
    </lineage>
</organism>
<dbReference type="PANTHER" id="PTHR34187:SF2">
    <property type="entry name" value="DUF202 DOMAIN-CONTAINING PROTEIN"/>
    <property type="match status" value="1"/>
</dbReference>
<keyword evidence="2" id="KW-1003">Cell membrane</keyword>
<comment type="subcellular location">
    <subcellularLocation>
        <location evidence="1">Cell membrane</location>
        <topology evidence="1">Multi-pass membrane protein</topology>
    </subcellularLocation>
</comment>
<evidence type="ECO:0000256" key="3">
    <source>
        <dbReference type="ARBA" id="ARBA00022692"/>
    </source>
</evidence>
<evidence type="ECO:0000256" key="4">
    <source>
        <dbReference type="ARBA" id="ARBA00022989"/>
    </source>
</evidence>
<dbReference type="EMBL" id="RJUG01000002">
    <property type="protein sequence ID" value="ROI09995.1"/>
    <property type="molecule type" value="Genomic_DNA"/>
</dbReference>
<reference evidence="9" key="1">
    <citation type="submission" date="2018-11" db="EMBL/GenBank/DDBJ databases">
        <title>Proposal to divide the Flavobacteriaceae and reorganize its genera based on Amino Acid Identity values calculated from whole genome sequences.</title>
        <authorList>
            <person name="Nicholson A.C."/>
            <person name="Gulvik C.A."/>
            <person name="Whitney A.M."/>
            <person name="Humrighouse B.W."/>
            <person name="Bell M."/>
            <person name="Holmes B."/>
            <person name="Steigerwalt A."/>
            <person name="Villarma A."/>
            <person name="Sheth M."/>
            <person name="Batra D."/>
            <person name="Pryor J."/>
            <person name="Bernardet J.-F."/>
            <person name="Hugo C."/>
            <person name="Kampfer P."/>
            <person name="Newman J."/>
            <person name="Mcquiston J.R."/>
        </authorList>
    </citation>
    <scope>NUCLEOTIDE SEQUENCE [LARGE SCALE GENOMIC DNA]</scope>
    <source>
        <strain evidence="9">H3056</strain>
    </source>
</reference>
<dbReference type="Pfam" id="PF02656">
    <property type="entry name" value="DUF202"/>
    <property type="match status" value="1"/>
</dbReference>